<protein>
    <submittedName>
        <fullName evidence="1">14201_t:CDS:1</fullName>
    </submittedName>
</protein>
<dbReference type="SUPFAM" id="SSF52402">
    <property type="entry name" value="Adenine nucleotide alpha hydrolases-like"/>
    <property type="match status" value="1"/>
</dbReference>
<reference evidence="1" key="1">
    <citation type="submission" date="2021-06" db="EMBL/GenBank/DDBJ databases">
        <authorList>
            <person name="Kallberg Y."/>
            <person name="Tangrot J."/>
            <person name="Rosling A."/>
        </authorList>
    </citation>
    <scope>NUCLEOTIDE SEQUENCE</scope>
    <source>
        <strain evidence="1">87-6 pot B 2015</strain>
    </source>
</reference>
<evidence type="ECO:0000313" key="2">
    <source>
        <dbReference type="Proteomes" id="UP000789375"/>
    </source>
</evidence>
<name>A0A9N9D8C3_FUNMO</name>
<comment type="caution">
    <text evidence="1">The sequence shown here is derived from an EMBL/GenBank/DDBJ whole genome shotgun (WGS) entry which is preliminary data.</text>
</comment>
<keyword evidence="2" id="KW-1185">Reference proteome</keyword>
<dbReference type="Proteomes" id="UP000789375">
    <property type="component" value="Unassembled WGS sequence"/>
</dbReference>
<dbReference type="Gene3D" id="3.40.50.620">
    <property type="entry name" value="HUPs"/>
    <property type="match status" value="1"/>
</dbReference>
<gene>
    <name evidence="1" type="ORF">FMOSSE_LOCUS10444</name>
</gene>
<accession>A0A9N9D8C3</accession>
<sequence>MSLEKEPLGADYNRRKVLLAYNPNSITNSQHLYEWAVSNILRPNLDHVYLISVINTPKIYYPTTDMWTLGLGYYPNNSNFDTLDDEYKNYIKNEQERANNMLKVISCELTRSNITSNVIITKGDVREALVNICKSVKPDIILVAPPSKRSKIILKNSVLNHVRKHMKDIPVITNANDDLHRRDGKVSKQRISRVIKKIKQQLRSGTDVEPLVFINWHLHVFGNQQ</sequence>
<evidence type="ECO:0000313" key="1">
    <source>
        <dbReference type="EMBL" id="CAG8630177.1"/>
    </source>
</evidence>
<proteinExistence type="predicted"/>
<organism evidence="1 2">
    <name type="scientific">Funneliformis mosseae</name>
    <name type="common">Endomycorrhizal fungus</name>
    <name type="synonym">Glomus mosseae</name>
    <dbReference type="NCBI Taxonomy" id="27381"/>
    <lineage>
        <taxon>Eukaryota</taxon>
        <taxon>Fungi</taxon>
        <taxon>Fungi incertae sedis</taxon>
        <taxon>Mucoromycota</taxon>
        <taxon>Glomeromycotina</taxon>
        <taxon>Glomeromycetes</taxon>
        <taxon>Glomerales</taxon>
        <taxon>Glomeraceae</taxon>
        <taxon>Funneliformis</taxon>
    </lineage>
</organism>
<dbReference type="AlphaFoldDB" id="A0A9N9D8C3"/>
<dbReference type="InterPro" id="IPR014729">
    <property type="entry name" value="Rossmann-like_a/b/a_fold"/>
</dbReference>
<dbReference type="EMBL" id="CAJVPP010003476">
    <property type="protein sequence ID" value="CAG8630177.1"/>
    <property type="molecule type" value="Genomic_DNA"/>
</dbReference>